<dbReference type="Gene3D" id="1.20.120.20">
    <property type="entry name" value="Apolipoprotein"/>
    <property type="match status" value="1"/>
</dbReference>
<keyword evidence="2" id="KW-0732">Signal</keyword>
<reference evidence="3 4" key="1">
    <citation type="journal article" date="2019" name="Commun. Biol.">
        <title>The bagworm genome reveals a unique fibroin gene that provides high tensile strength.</title>
        <authorList>
            <person name="Kono N."/>
            <person name="Nakamura H."/>
            <person name="Ohtoshi R."/>
            <person name="Tomita M."/>
            <person name="Numata K."/>
            <person name="Arakawa K."/>
        </authorList>
    </citation>
    <scope>NUCLEOTIDE SEQUENCE [LARGE SCALE GENOMIC DNA]</scope>
</reference>
<dbReference type="EMBL" id="BGZK01001195">
    <property type="protein sequence ID" value="GBP73993.1"/>
    <property type="molecule type" value="Genomic_DNA"/>
</dbReference>
<sequence>MAVSVTLWIFVALHVFTFFSVTGSYEILPNCGDESEATKCEDCRHYVRYTFKKDPELVSASKWKYKEEATCLVCSRPCCVTRGLDESTAEDTDCGENFEADEMRCYYCIDCDEVSEDQLQTCSLENVISFTTTTTSTTTTEQLTTITTEQTITESTTPSTEPTTPTAEPITETTISNTESTVELTTPTTQPVTDATTPTTESVTDATTPTTESVTDATTPTTESVTDATTPTTQPITDATTPTTESVTDATTPTTQPITDATTPTTESVTDVTTPTTQQITDATTVTSEPIMAAEYSEDIPSIDSLRFRKFPSVHRLRRSLRNDIRFVCVVVKTEENGDEITSRGCAVAADTNEQTCGNIGSTLECDVCDTEACNSATGLRLSFAALLITIVTIYFQKY</sequence>
<proteinExistence type="predicted"/>
<accession>A0A4C1YF82</accession>
<name>A0A4C1YF82_EUMVA</name>
<evidence type="ECO:0000256" key="2">
    <source>
        <dbReference type="SAM" id="SignalP"/>
    </source>
</evidence>
<organism evidence="3 4">
    <name type="scientific">Eumeta variegata</name>
    <name type="common">Bagworm moth</name>
    <name type="synonym">Eumeta japonica</name>
    <dbReference type="NCBI Taxonomy" id="151549"/>
    <lineage>
        <taxon>Eukaryota</taxon>
        <taxon>Metazoa</taxon>
        <taxon>Ecdysozoa</taxon>
        <taxon>Arthropoda</taxon>
        <taxon>Hexapoda</taxon>
        <taxon>Insecta</taxon>
        <taxon>Pterygota</taxon>
        <taxon>Neoptera</taxon>
        <taxon>Endopterygota</taxon>
        <taxon>Lepidoptera</taxon>
        <taxon>Glossata</taxon>
        <taxon>Ditrysia</taxon>
        <taxon>Tineoidea</taxon>
        <taxon>Psychidae</taxon>
        <taxon>Oiketicinae</taxon>
        <taxon>Eumeta</taxon>
    </lineage>
</organism>
<evidence type="ECO:0000313" key="4">
    <source>
        <dbReference type="Proteomes" id="UP000299102"/>
    </source>
</evidence>
<dbReference type="AlphaFoldDB" id="A0A4C1YF82"/>
<feature type="region of interest" description="Disordered" evidence="1">
    <location>
        <begin position="150"/>
        <end position="275"/>
    </location>
</feature>
<evidence type="ECO:0000256" key="1">
    <source>
        <dbReference type="SAM" id="MobiDB-lite"/>
    </source>
</evidence>
<comment type="caution">
    <text evidence="3">The sequence shown here is derived from an EMBL/GenBank/DDBJ whole genome shotgun (WGS) entry which is preliminary data.</text>
</comment>
<evidence type="ECO:0000313" key="3">
    <source>
        <dbReference type="EMBL" id="GBP73993.1"/>
    </source>
</evidence>
<dbReference type="OrthoDB" id="8064674at2759"/>
<dbReference type="Proteomes" id="UP000299102">
    <property type="component" value="Unassembled WGS sequence"/>
</dbReference>
<feature type="chain" id="PRO_5039955121" evidence="2">
    <location>
        <begin position="25"/>
        <end position="399"/>
    </location>
</feature>
<dbReference type="STRING" id="151549.A0A4C1YF82"/>
<protein>
    <submittedName>
        <fullName evidence="3">Uncharacterized protein</fullName>
    </submittedName>
</protein>
<keyword evidence="4" id="KW-1185">Reference proteome</keyword>
<feature type="signal peptide" evidence="2">
    <location>
        <begin position="1"/>
        <end position="24"/>
    </location>
</feature>
<gene>
    <name evidence="3" type="ORF">EVAR_76668_1</name>
</gene>